<name>A0A4Q6XHB4_9SPHI</name>
<sequence length="385" mass="44923">MKLNRQLTVLFLVFDTKMYGSNIALKNLINDLHDNYTVRPIVVYRKEGEFVRWLEKNGIENYQHNFGFAIYPKIRSLFDIVLFIPRIFNLMRMRGERELIKLVKDVSPDIIHTNVGPIHVGSVIARKLNIPHVWHIREYQIADYRYFPFPSKQSFSSKLQHSHCISISKDLFNYFDMDDAYGKVIYDGVMSEDFTPHDIQKKKQLLYVGRILKTKGIEDLLNSFVRTSDTDPEYELYIAGEGDKKYVESLKNLVKVNKLEDRIKFLGYRSDRYKLMAQASALIVPSYKEGFGFITVEAMFNKCLVIGRNSGGTQEILANRGLGILFNDNQELDQALRDVMTHGSSYYVKQVKKAYKYAKSNFTTQNHSTNIYNHYLKILKNYEGY</sequence>
<accession>A0A4Q6XHB4</accession>
<reference evidence="2 3" key="1">
    <citation type="submission" date="2019-02" db="EMBL/GenBank/DDBJ databases">
        <authorList>
            <person name="Li Y."/>
        </authorList>
    </citation>
    <scope>NUCLEOTIDE SEQUENCE [LARGE SCALE GENOMIC DNA]</scope>
    <source>
        <strain evidence="2 3">30C10-4-7</strain>
    </source>
</reference>
<dbReference type="InterPro" id="IPR001296">
    <property type="entry name" value="Glyco_trans_1"/>
</dbReference>
<protein>
    <submittedName>
        <fullName evidence="2">Glycosyltransferase</fullName>
    </submittedName>
</protein>
<dbReference type="PANTHER" id="PTHR12526:SF630">
    <property type="entry name" value="GLYCOSYLTRANSFERASE"/>
    <property type="match status" value="1"/>
</dbReference>
<keyword evidence="2" id="KW-0808">Transferase</keyword>
<gene>
    <name evidence="2" type="ORF">EWE74_16625</name>
</gene>
<dbReference type="Pfam" id="PF00534">
    <property type="entry name" value="Glycos_transf_1"/>
    <property type="match status" value="1"/>
</dbReference>
<evidence type="ECO:0000259" key="1">
    <source>
        <dbReference type="Pfam" id="PF00534"/>
    </source>
</evidence>
<feature type="domain" description="Glycosyl transferase family 1" evidence="1">
    <location>
        <begin position="194"/>
        <end position="355"/>
    </location>
</feature>
<dbReference type="AlphaFoldDB" id="A0A4Q6XHB4"/>
<dbReference type="GO" id="GO:0016757">
    <property type="term" value="F:glycosyltransferase activity"/>
    <property type="evidence" value="ECO:0007669"/>
    <property type="project" value="InterPro"/>
</dbReference>
<comment type="caution">
    <text evidence="2">The sequence shown here is derived from an EMBL/GenBank/DDBJ whole genome shotgun (WGS) entry which is preliminary data.</text>
</comment>
<evidence type="ECO:0000313" key="3">
    <source>
        <dbReference type="Proteomes" id="UP000292855"/>
    </source>
</evidence>
<dbReference type="Gene3D" id="3.40.50.2000">
    <property type="entry name" value="Glycogen Phosphorylase B"/>
    <property type="match status" value="2"/>
</dbReference>
<dbReference type="EMBL" id="SGIT01000003">
    <property type="protein sequence ID" value="RZF58943.1"/>
    <property type="molecule type" value="Genomic_DNA"/>
</dbReference>
<dbReference type="OrthoDB" id="9811239at2"/>
<organism evidence="2 3">
    <name type="scientific">Sphingobacterium corticibacterium</name>
    <dbReference type="NCBI Taxonomy" id="2484746"/>
    <lineage>
        <taxon>Bacteria</taxon>
        <taxon>Pseudomonadati</taxon>
        <taxon>Bacteroidota</taxon>
        <taxon>Sphingobacteriia</taxon>
        <taxon>Sphingobacteriales</taxon>
        <taxon>Sphingobacteriaceae</taxon>
        <taxon>Sphingobacterium</taxon>
    </lineage>
</organism>
<dbReference type="Proteomes" id="UP000292855">
    <property type="component" value="Unassembled WGS sequence"/>
</dbReference>
<evidence type="ECO:0000313" key="2">
    <source>
        <dbReference type="EMBL" id="RZF58943.1"/>
    </source>
</evidence>
<keyword evidence="3" id="KW-1185">Reference proteome</keyword>
<proteinExistence type="predicted"/>
<dbReference type="SUPFAM" id="SSF53756">
    <property type="entry name" value="UDP-Glycosyltransferase/glycogen phosphorylase"/>
    <property type="match status" value="1"/>
</dbReference>
<dbReference type="RefSeq" id="WP_130142779.1">
    <property type="nucleotide sequence ID" value="NZ_SGIT01000003.1"/>
</dbReference>
<dbReference type="PANTHER" id="PTHR12526">
    <property type="entry name" value="GLYCOSYLTRANSFERASE"/>
    <property type="match status" value="1"/>
</dbReference>